<sequence length="187" mass="20694">MPRSRHLPGGHLPPLRPPPLARAEPSHRSRPDRRSAASRPPRGQTPRLAPDHKTGELSKICHQHTITLNKDDLGHLGKFRQDLAYLSPAWIGTYKSVRANTEGLNGRIKGHNLDLGDPKNRLAHGRVAQTILVALLVTVANDHFLDQWRHTHQLQNEPITPADTPQTRVEPFDGTPPAGQSRPPPAP</sequence>
<dbReference type="RefSeq" id="WP_132600139.1">
    <property type="nucleotide sequence ID" value="NZ_SMKO01000122.1"/>
</dbReference>
<dbReference type="AlphaFoldDB" id="A0A4R4VB31"/>
<proteinExistence type="predicted"/>
<feature type="region of interest" description="Disordered" evidence="1">
    <location>
        <begin position="155"/>
        <end position="187"/>
    </location>
</feature>
<evidence type="ECO:0000313" key="3">
    <source>
        <dbReference type="Proteomes" id="UP000295258"/>
    </source>
</evidence>
<organism evidence="2 3">
    <name type="scientific">Nonomuraea deserti</name>
    <dbReference type="NCBI Taxonomy" id="1848322"/>
    <lineage>
        <taxon>Bacteria</taxon>
        <taxon>Bacillati</taxon>
        <taxon>Actinomycetota</taxon>
        <taxon>Actinomycetes</taxon>
        <taxon>Streptosporangiales</taxon>
        <taxon>Streptosporangiaceae</taxon>
        <taxon>Nonomuraea</taxon>
    </lineage>
</organism>
<protein>
    <submittedName>
        <fullName evidence="2">Uncharacterized protein</fullName>
    </submittedName>
</protein>
<reference evidence="2 3" key="1">
    <citation type="submission" date="2019-03" db="EMBL/GenBank/DDBJ databases">
        <title>Draft genome sequences of novel Actinobacteria.</title>
        <authorList>
            <person name="Sahin N."/>
            <person name="Ay H."/>
            <person name="Saygin H."/>
        </authorList>
    </citation>
    <scope>NUCLEOTIDE SEQUENCE [LARGE SCALE GENOMIC DNA]</scope>
    <source>
        <strain evidence="2 3">KC310</strain>
    </source>
</reference>
<evidence type="ECO:0000256" key="1">
    <source>
        <dbReference type="SAM" id="MobiDB-lite"/>
    </source>
</evidence>
<dbReference type="EMBL" id="SMKO01000122">
    <property type="protein sequence ID" value="TDC99073.1"/>
    <property type="molecule type" value="Genomic_DNA"/>
</dbReference>
<feature type="compositionally biased region" description="Basic and acidic residues" evidence="1">
    <location>
        <begin position="24"/>
        <end position="35"/>
    </location>
</feature>
<dbReference type="Proteomes" id="UP000295258">
    <property type="component" value="Unassembled WGS sequence"/>
</dbReference>
<feature type="compositionally biased region" description="Polar residues" evidence="1">
    <location>
        <begin position="155"/>
        <end position="167"/>
    </location>
</feature>
<feature type="region of interest" description="Disordered" evidence="1">
    <location>
        <begin position="1"/>
        <end position="56"/>
    </location>
</feature>
<name>A0A4R4VB31_9ACTN</name>
<gene>
    <name evidence="2" type="ORF">E1292_32945</name>
</gene>
<accession>A0A4R4VB31</accession>
<evidence type="ECO:0000313" key="2">
    <source>
        <dbReference type="EMBL" id="TDC99073.1"/>
    </source>
</evidence>
<comment type="caution">
    <text evidence="2">The sequence shown here is derived from an EMBL/GenBank/DDBJ whole genome shotgun (WGS) entry which is preliminary data.</text>
</comment>
<keyword evidence="3" id="KW-1185">Reference proteome</keyword>